<protein>
    <submittedName>
        <fullName evidence="1">Uncharacterized protein</fullName>
    </submittedName>
</protein>
<gene>
    <name evidence="1" type="ORF">LCGC14_2495300</name>
</gene>
<sequence length="69" mass="7426">MASQAELEEQLAAVDVEIARPERATAFADRSVQYRPLEDALKARAIIEAALAALAGRSKQTLIVASRGF</sequence>
<proteinExistence type="predicted"/>
<dbReference type="AlphaFoldDB" id="A0A0F9B3G1"/>
<organism evidence="1">
    <name type="scientific">marine sediment metagenome</name>
    <dbReference type="NCBI Taxonomy" id="412755"/>
    <lineage>
        <taxon>unclassified sequences</taxon>
        <taxon>metagenomes</taxon>
        <taxon>ecological metagenomes</taxon>
    </lineage>
</organism>
<accession>A0A0F9B3G1</accession>
<evidence type="ECO:0000313" key="1">
    <source>
        <dbReference type="EMBL" id="KKL16464.1"/>
    </source>
</evidence>
<reference evidence="1" key="1">
    <citation type="journal article" date="2015" name="Nature">
        <title>Complex archaea that bridge the gap between prokaryotes and eukaryotes.</title>
        <authorList>
            <person name="Spang A."/>
            <person name="Saw J.H."/>
            <person name="Jorgensen S.L."/>
            <person name="Zaremba-Niedzwiedzka K."/>
            <person name="Martijn J."/>
            <person name="Lind A.E."/>
            <person name="van Eijk R."/>
            <person name="Schleper C."/>
            <person name="Guy L."/>
            <person name="Ettema T.J."/>
        </authorList>
    </citation>
    <scope>NUCLEOTIDE SEQUENCE</scope>
</reference>
<dbReference type="EMBL" id="LAZR01039649">
    <property type="protein sequence ID" value="KKL16464.1"/>
    <property type="molecule type" value="Genomic_DNA"/>
</dbReference>
<name>A0A0F9B3G1_9ZZZZ</name>
<comment type="caution">
    <text evidence="1">The sequence shown here is derived from an EMBL/GenBank/DDBJ whole genome shotgun (WGS) entry which is preliminary data.</text>
</comment>